<name>A0A026WF45_OOCBI</name>
<accession>A0A026WF45</accession>
<gene>
    <name evidence="1" type="ORF">X777_06136</name>
</gene>
<dbReference type="OMA" id="HEFEWSE"/>
<keyword evidence="2" id="KW-1185">Reference proteome</keyword>
<reference evidence="1 2" key="1">
    <citation type="journal article" date="2014" name="Curr. Biol.">
        <title>The genome of the clonal raider ant Cerapachys biroi.</title>
        <authorList>
            <person name="Oxley P.R."/>
            <person name="Ji L."/>
            <person name="Fetter-Pruneda I."/>
            <person name="McKenzie S.K."/>
            <person name="Li C."/>
            <person name="Hu H."/>
            <person name="Zhang G."/>
            <person name="Kronauer D.J."/>
        </authorList>
    </citation>
    <scope>NUCLEOTIDE SEQUENCE [LARGE SCALE GENOMIC DNA]</scope>
</reference>
<sequence>MRHLRTRLSEHRLNIRKMACDHSVVVSKHRNFNNHEFEWSEPVILHQEKHRMKREIAEMFHIKRCNKTINLQTDTDNLPNIYDGIIRITETD</sequence>
<evidence type="ECO:0000313" key="2">
    <source>
        <dbReference type="Proteomes" id="UP000053097"/>
    </source>
</evidence>
<dbReference type="AlphaFoldDB" id="A0A026WF45"/>
<dbReference type="EMBL" id="KK107255">
    <property type="protein sequence ID" value="EZA54306.1"/>
    <property type="molecule type" value="Genomic_DNA"/>
</dbReference>
<dbReference type="Proteomes" id="UP000053097">
    <property type="component" value="Unassembled WGS sequence"/>
</dbReference>
<protein>
    <submittedName>
        <fullName evidence="1">Uncharacterized protein</fullName>
    </submittedName>
</protein>
<evidence type="ECO:0000313" key="1">
    <source>
        <dbReference type="EMBL" id="EZA54306.1"/>
    </source>
</evidence>
<proteinExistence type="predicted"/>
<organism evidence="1 2">
    <name type="scientific">Ooceraea biroi</name>
    <name type="common">Clonal raider ant</name>
    <name type="synonym">Cerapachys biroi</name>
    <dbReference type="NCBI Taxonomy" id="2015173"/>
    <lineage>
        <taxon>Eukaryota</taxon>
        <taxon>Metazoa</taxon>
        <taxon>Ecdysozoa</taxon>
        <taxon>Arthropoda</taxon>
        <taxon>Hexapoda</taxon>
        <taxon>Insecta</taxon>
        <taxon>Pterygota</taxon>
        <taxon>Neoptera</taxon>
        <taxon>Endopterygota</taxon>
        <taxon>Hymenoptera</taxon>
        <taxon>Apocrita</taxon>
        <taxon>Aculeata</taxon>
        <taxon>Formicoidea</taxon>
        <taxon>Formicidae</taxon>
        <taxon>Dorylinae</taxon>
        <taxon>Ooceraea</taxon>
    </lineage>
</organism>